<keyword evidence="1" id="KW-0812">Transmembrane</keyword>
<dbReference type="Proteomes" id="UP000613160">
    <property type="component" value="Unassembled WGS sequence"/>
</dbReference>
<reference evidence="2" key="1">
    <citation type="journal article" date="2014" name="Int. J. Syst. Evol. Microbiol.">
        <title>Complete genome sequence of Corynebacterium casei LMG S-19264T (=DSM 44701T), isolated from a smear-ripened cheese.</title>
        <authorList>
            <consortium name="US DOE Joint Genome Institute (JGI-PGF)"/>
            <person name="Walter F."/>
            <person name="Albersmeier A."/>
            <person name="Kalinowski J."/>
            <person name="Ruckert C."/>
        </authorList>
    </citation>
    <scope>NUCLEOTIDE SEQUENCE</scope>
    <source>
        <strain evidence="2">CGMCC 1.15493</strain>
    </source>
</reference>
<accession>A0A917DBY9</accession>
<feature type="transmembrane region" description="Helical" evidence="1">
    <location>
        <begin position="99"/>
        <end position="120"/>
    </location>
</feature>
<feature type="transmembrane region" description="Helical" evidence="1">
    <location>
        <begin position="140"/>
        <end position="170"/>
    </location>
</feature>
<evidence type="ECO:0008006" key="4">
    <source>
        <dbReference type="Google" id="ProtNLM"/>
    </source>
</evidence>
<proteinExistence type="predicted"/>
<feature type="transmembrane region" description="Helical" evidence="1">
    <location>
        <begin position="190"/>
        <end position="211"/>
    </location>
</feature>
<evidence type="ECO:0000256" key="1">
    <source>
        <dbReference type="SAM" id="Phobius"/>
    </source>
</evidence>
<evidence type="ECO:0000313" key="3">
    <source>
        <dbReference type="Proteomes" id="UP000613160"/>
    </source>
</evidence>
<feature type="transmembrane region" description="Helical" evidence="1">
    <location>
        <begin position="61"/>
        <end position="87"/>
    </location>
</feature>
<gene>
    <name evidence="2" type="ORF">GCM10011335_32830</name>
</gene>
<comment type="caution">
    <text evidence="2">The sequence shown here is derived from an EMBL/GenBank/DDBJ whole genome shotgun (WGS) entry which is preliminary data.</text>
</comment>
<evidence type="ECO:0000313" key="2">
    <source>
        <dbReference type="EMBL" id="GGD27200.1"/>
    </source>
</evidence>
<keyword evidence="3" id="KW-1185">Reference proteome</keyword>
<keyword evidence="1" id="KW-0472">Membrane</keyword>
<name>A0A917DBY9_9HYPH</name>
<reference evidence="2" key="2">
    <citation type="submission" date="2020-09" db="EMBL/GenBank/DDBJ databases">
        <authorList>
            <person name="Sun Q."/>
            <person name="Zhou Y."/>
        </authorList>
    </citation>
    <scope>NUCLEOTIDE SEQUENCE</scope>
    <source>
        <strain evidence="2">CGMCC 1.15493</strain>
    </source>
</reference>
<sequence>MWLAAAAVPAARHAPAAGERRGLAPGTRREQASGGACPIRKPDFLIGCLREHPARSPLMSIFTLALLIGLVAGLRAMTAPAAVSWAAAWGWLPLQDTPLAFLGYTFTPWIFTLLAVAELVTDQLPSTPSRKVPMQFGARIVMGGLCGAAFGAAGGSLLGGLVAGVIGAVLGTLGGAEARGWLARAFGRDLPAALVEDVVAIGGACLIVGMLA</sequence>
<protein>
    <recommendedName>
        <fullName evidence="4">DUF4126 domain-containing protein</fullName>
    </recommendedName>
</protein>
<dbReference type="AlphaFoldDB" id="A0A917DBY9"/>
<keyword evidence="1" id="KW-1133">Transmembrane helix</keyword>
<dbReference type="EMBL" id="BMJJ01000008">
    <property type="protein sequence ID" value="GGD27200.1"/>
    <property type="molecule type" value="Genomic_DNA"/>
</dbReference>
<organism evidence="2 3">
    <name type="scientific">Aureimonas glaciei</name>
    <dbReference type="NCBI Taxonomy" id="1776957"/>
    <lineage>
        <taxon>Bacteria</taxon>
        <taxon>Pseudomonadati</taxon>
        <taxon>Pseudomonadota</taxon>
        <taxon>Alphaproteobacteria</taxon>
        <taxon>Hyphomicrobiales</taxon>
        <taxon>Aurantimonadaceae</taxon>
        <taxon>Aureimonas</taxon>
    </lineage>
</organism>